<gene>
    <name evidence="1" type="ORF">ThidrDRAFT_0249</name>
</gene>
<comment type="caution">
    <text evidence="1">The sequence shown here is derived from an EMBL/GenBank/DDBJ whole genome shotgun (WGS) entry which is preliminary data.</text>
</comment>
<reference evidence="1 2" key="1">
    <citation type="submission" date="2011-06" db="EMBL/GenBank/DDBJ databases">
        <title>The draft genome of Thiorhodococcus drewsii AZ1.</title>
        <authorList>
            <consortium name="US DOE Joint Genome Institute (JGI-PGF)"/>
            <person name="Lucas S."/>
            <person name="Han J."/>
            <person name="Lapidus A."/>
            <person name="Cheng J.-F."/>
            <person name="Goodwin L."/>
            <person name="Pitluck S."/>
            <person name="Peters L."/>
            <person name="Land M.L."/>
            <person name="Hauser L."/>
            <person name="Vogl K."/>
            <person name="Liu Z."/>
            <person name="Imhoff J."/>
            <person name="Thiel V."/>
            <person name="Frigaard N.-U."/>
            <person name="Bryant D.A."/>
            <person name="Woyke T.J."/>
        </authorList>
    </citation>
    <scope>NUCLEOTIDE SEQUENCE [LARGE SCALE GENOMIC DNA]</scope>
    <source>
        <strain evidence="1 2">AZ1</strain>
    </source>
</reference>
<evidence type="ECO:0000313" key="1">
    <source>
        <dbReference type="EMBL" id="EGV34094.1"/>
    </source>
</evidence>
<organism evidence="1 2">
    <name type="scientific">Thiorhodococcus drewsii AZ1</name>
    <dbReference type="NCBI Taxonomy" id="765913"/>
    <lineage>
        <taxon>Bacteria</taxon>
        <taxon>Pseudomonadati</taxon>
        <taxon>Pseudomonadota</taxon>
        <taxon>Gammaproteobacteria</taxon>
        <taxon>Chromatiales</taxon>
        <taxon>Chromatiaceae</taxon>
        <taxon>Thiorhodococcus</taxon>
    </lineage>
</organism>
<protein>
    <submittedName>
        <fullName evidence="1">Uncharacterized protein</fullName>
    </submittedName>
</protein>
<dbReference type="OrthoDB" id="71924at2"/>
<evidence type="ECO:0000313" key="2">
    <source>
        <dbReference type="Proteomes" id="UP000004200"/>
    </source>
</evidence>
<dbReference type="EMBL" id="AFWT01000001">
    <property type="protein sequence ID" value="EGV34094.1"/>
    <property type="molecule type" value="Genomic_DNA"/>
</dbReference>
<dbReference type="eggNOG" id="ENOG503358P">
    <property type="taxonomic scope" value="Bacteria"/>
</dbReference>
<proteinExistence type="predicted"/>
<dbReference type="Proteomes" id="UP000004200">
    <property type="component" value="Unassembled WGS sequence"/>
</dbReference>
<sequence length="267" mass="30765">MTQRLISRILPKIAPIIFMAHNSALFADHIYSEVETDIKDESNYFHKKILVVQDTESGREYRSGPIQGRIYLTEDFDGDGKQEALLIYNKCPGSRCLDYYRIAALKDGKIIVADPKPEITNPEMEQDGKRLLLVEQEIDHKLYYAFDGHEISVTKRIVSPKTLKDIRTHVYSYIDDQRYEILAFDLNGDGHKERIACEKDWSWGYYSSCELPLPDGKTQSFFGLCRRVGILPHISNGYHDLICDFDTVLIFNGSEWIDPEESQGRSD</sequence>
<accession>G2DVS9</accession>
<dbReference type="AlphaFoldDB" id="G2DVS9"/>
<keyword evidence="2" id="KW-1185">Reference proteome</keyword>
<name>G2DVS9_9GAMM</name>
<dbReference type="RefSeq" id="WP_007038965.1">
    <property type="nucleotide sequence ID" value="NZ_AFWT01000001.1"/>
</dbReference>